<feature type="transmembrane region" description="Helical" evidence="8">
    <location>
        <begin position="490"/>
        <end position="510"/>
    </location>
</feature>
<dbReference type="EnsemblMetazoa" id="XM_019994618.1">
    <property type="protein sequence ID" value="XP_019850177.1"/>
    <property type="gene ID" value="LOC109580971"/>
</dbReference>
<dbReference type="InterPro" id="IPR020067">
    <property type="entry name" value="Frizzled_dom"/>
</dbReference>
<evidence type="ECO:0000256" key="1">
    <source>
        <dbReference type="ARBA" id="ARBA00004141"/>
    </source>
</evidence>
<keyword evidence="2 8" id="KW-0812">Transmembrane</keyword>
<name>A0A1X7V8V6_AMPQE</name>
<sequence length="646" mass="73160">MATVNSDSPSISNSKQPLVVNRDNSEKIEMSLSTTAAAGFESTGGSKNEKDTNSWDCRTTQVDRIKFCGCCLMPSRLAKFLEIAILITVLLFFVALFLVPIGIHIKESISSSFKEAKCSAYGLKEPSNCDTLAQTVSSNLDSCTPVHYIGSTCKAFLSKWQSCTIGYNEDIFISSSSDQNNKEEQAKFLLEALQSPDVKEDCRIAGTMFVCQFSFPLCNCSNGEEYLPSREFCSYVSTDVCATEWDYAYENGIQTPNCSDFISSGIPINSSTGNMPILNISHCSEDFYQHNGSGPCRPICGSYETYSELNAKIETDTQLAVAVFVLFMGIIVLIASFIRRKIMLIFPSIFLIYLTIGVCVVAIFVIIPKLDKTNSLFCTSKDLLETYKSNSTTYCKVTGAVFQYFFLNMTLWWFFHVMSIFYKIMFPVFAKTHKDKDKFIHIVLLILGVTFPVPGVLLALLVKDWGSYALYSMPTYFCVPRNSNLRYYSLIFPLNILLAIGVCCLVLVFWRLQKHQNIFFRKRNSPLKMTLAEMKLLFFLAYYSLFGLMMMSYFSVISSTQDKYVNSVAEYFECEAFGTHHNYNCSTTYEKYNYVPLAASTYILMGFITIIILIYVVNWRSVANFCVRKLYHYKGKVTNYSIIDDD</sequence>
<evidence type="ECO:0000259" key="9">
    <source>
        <dbReference type="PROSITE" id="PS50038"/>
    </source>
</evidence>
<dbReference type="InterPro" id="IPR050949">
    <property type="entry name" value="GPCR_Fz/Smo-like"/>
</dbReference>
<evidence type="ECO:0000313" key="12">
    <source>
        <dbReference type="Proteomes" id="UP000007879"/>
    </source>
</evidence>
<evidence type="ECO:0000256" key="4">
    <source>
        <dbReference type="ARBA" id="ARBA00023136"/>
    </source>
</evidence>
<proteinExistence type="predicted"/>
<evidence type="ECO:0000259" key="10">
    <source>
        <dbReference type="PROSITE" id="PS50261"/>
    </source>
</evidence>
<feature type="transmembrane region" description="Helical" evidence="8">
    <location>
        <begin position="442"/>
        <end position="462"/>
    </location>
</feature>
<dbReference type="PANTHER" id="PTHR31787:SF3">
    <property type="entry name" value="FRIZZLED AND SMOOTHENED-LIKE PROTEIN H"/>
    <property type="match status" value="1"/>
</dbReference>
<reference evidence="11" key="2">
    <citation type="submission" date="2017-05" db="UniProtKB">
        <authorList>
            <consortium name="EnsemblMetazoa"/>
        </authorList>
    </citation>
    <scope>IDENTIFICATION</scope>
</reference>
<dbReference type="Pfam" id="PF01392">
    <property type="entry name" value="Fz"/>
    <property type="match status" value="1"/>
</dbReference>
<dbReference type="GO" id="GO:0007166">
    <property type="term" value="P:cell surface receptor signaling pathway"/>
    <property type="evidence" value="ECO:0007669"/>
    <property type="project" value="InterPro"/>
</dbReference>
<dbReference type="PANTHER" id="PTHR31787">
    <property type="entry name" value="G-PROTEIN-COUPLED RECEPTOR GPCR FAMILY PROTEIN"/>
    <property type="match status" value="1"/>
</dbReference>
<dbReference type="Proteomes" id="UP000007879">
    <property type="component" value="Unassembled WGS sequence"/>
</dbReference>
<dbReference type="PROSITE" id="PS50261">
    <property type="entry name" value="G_PROTEIN_RECEP_F2_4"/>
    <property type="match status" value="1"/>
</dbReference>
<evidence type="ECO:0000256" key="2">
    <source>
        <dbReference type="ARBA" id="ARBA00022692"/>
    </source>
</evidence>
<keyword evidence="4 8" id="KW-0472">Membrane</keyword>
<feature type="domain" description="FZ" evidence="9">
    <location>
        <begin position="138"/>
        <end position="286"/>
    </location>
</feature>
<dbReference type="EnsemblMetazoa" id="Aqu2.1.36209_001">
    <property type="protein sequence ID" value="Aqu2.1.36209_001"/>
    <property type="gene ID" value="Aqu2.1.36209"/>
</dbReference>
<feature type="transmembrane region" description="Helical" evidence="8">
    <location>
        <begin position="599"/>
        <end position="619"/>
    </location>
</feature>
<feature type="transmembrane region" description="Helical" evidence="8">
    <location>
        <begin position="345"/>
        <end position="367"/>
    </location>
</feature>
<feature type="compositionally biased region" description="Polar residues" evidence="7">
    <location>
        <begin position="1"/>
        <end position="16"/>
    </location>
</feature>
<accession>A0A1X7V8V6</accession>
<reference evidence="12" key="1">
    <citation type="journal article" date="2010" name="Nature">
        <title>The Amphimedon queenslandica genome and the evolution of animal complexity.</title>
        <authorList>
            <person name="Srivastava M."/>
            <person name="Simakov O."/>
            <person name="Chapman J."/>
            <person name="Fahey B."/>
            <person name="Gauthier M.E."/>
            <person name="Mitros T."/>
            <person name="Richards G.S."/>
            <person name="Conaco C."/>
            <person name="Dacre M."/>
            <person name="Hellsten U."/>
            <person name="Larroux C."/>
            <person name="Putnam N.H."/>
            <person name="Stanke M."/>
            <person name="Adamska M."/>
            <person name="Darling A."/>
            <person name="Degnan S.M."/>
            <person name="Oakley T.H."/>
            <person name="Plachetzki D.C."/>
            <person name="Zhai Y."/>
            <person name="Adamski M."/>
            <person name="Calcino A."/>
            <person name="Cummins S.F."/>
            <person name="Goodstein D.M."/>
            <person name="Harris C."/>
            <person name="Jackson D.J."/>
            <person name="Leys S.P."/>
            <person name="Shu S."/>
            <person name="Woodcroft B.J."/>
            <person name="Vervoort M."/>
            <person name="Kosik K.S."/>
            <person name="Manning G."/>
            <person name="Degnan B.M."/>
            <person name="Rokhsar D.S."/>
        </authorList>
    </citation>
    <scope>NUCLEOTIDE SEQUENCE [LARGE SCALE GENOMIC DNA]</scope>
</reference>
<evidence type="ECO:0000256" key="7">
    <source>
        <dbReference type="SAM" id="MobiDB-lite"/>
    </source>
</evidence>
<gene>
    <name evidence="11" type="primary">109580971</name>
</gene>
<dbReference type="Gene3D" id="1.10.2000.10">
    <property type="entry name" value="Frizzled cysteine-rich domain"/>
    <property type="match status" value="1"/>
</dbReference>
<keyword evidence="5" id="KW-1015">Disulfide bond</keyword>
<dbReference type="EnsemblMetazoa" id="XM_019994616.1">
    <property type="protein sequence ID" value="XP_019850175.1"/>
    <property type="gene ID" value="LOC109580971"/>
</dbReference>
<dbReference type="GO" id="GO:0004888">
    <property type="term" value="F:transmembrane signaling receptor activity"/>
    <property type="evidence" value="ECO:0007669"/>
    <property type="project" value="InterPro"/>
</dbReference>
<feature type="transmembrane region" description="Helical" evidence="8">
    <location>
        <begin position="531"/>
        <end position="554"/>
    </location>
</feature>
<feature type="region of interest" description="Disordered" evidence="7">
    <location>
        <begin position="1"/>
        <end position="21"/>
    </location>
</feature>
<dbReference type="GO" id="GO:0016020">
    <property type="term" value="C:membrane"/>
    <property type="evidence" value="ECO:0007669"/>
    <property type="project" value="UniProtKB-SubCell"/>
</dbReference>
<evidence type="ECO:0008006" key="13">
    <source>
        <dbReference type="Google" id="ProtNLM"/>
    </source>
</evidence>
<keyword evidence="3 8" id="KW-1133">Transmembrane helix</keyword>
<feature type="transmembrane region" description="Helical" evidence="8">
    <location>
        <begin position="319"/>
        <end position="338"/>
    </location>
</feature>
<comment type="subcellular location">
    <subcellularLocation>
        <location evidence="1">Membrane</location>
        <topology evidence="1">Multi-pass membrane protein</topology>
    </subcellularLocation>
</comment>
<evidence type="ECO:0000256" key="8">
    <source>
        <dbReference type="SAM" id="Phobius"/>
    </source>
</evidence>
<protein>
    <recommendedName>
        <fullName evidence="13">FZ domain-containing protein</fullName>
    </recommendedName>
</protein>
<dbReference type="AlphaFoldDB" id="A0A1X7V8V6"/>
<dbReference type="InterPro" id="IPR036790">
    <property type="entry name" value="Frizzled_dom_sf"/>
</dbReference>
<evidence type="ECO:0000256" key="3">
    <source>
        <dbReference type="ARBA" id="ARBA00022989"/>
    </source>
</evidence>
<feature type="domain" description="G-protein coupled receptors family 2 profile 2" evidence="10">
    <location>
        <begin position="311"/>
        <end position="573"/>
    </location>
</feature>
<evidence type="ECO:0000256" key="6">
    <source>
        <dbReference type="PROSITE-ProRule" id="PRU00090"/>
    </source>
</evidence>
<dbReference type="OrthoDB" id="2431000at2759"/>
<keyword evidence="12" id="KW-1185">Reference proteome</keyword>
<feature type="transmembrane region" description="Helical" evidence="8">
    <location>
        <begin position="83"/>
        <end position="103"/>
    </location>
</feature>
<dbReference type="InterPro" id="IPR017981">
    <property type="entry name" value="GPCR_2-like_7TM"/>
</dbReference>
<dbReference type="InParanoid" id="A0A1X7V8V6"/>
<dbReference type="EnsemblMetazoa" id="XM_019994617.1">
    <property type="protein sequence ID" value="XP_019850176.1"/>
    <property type="gene ID" value="LOC109580971"/>
</dbReference>
<evidence type="ECO:0000256" key="5">
    <source>
        <dbReference type="ARBA" id="ARBA00023157"/>
    </source>
</evidence>
<organism evidence="11">
    <name type="scientific">Amphimedon queenslandica</name>
    <name type="common">Sponge</name>
    <dbReference type="NCBI Taxonomy" id="400682"/>
    <lineage>
        <taxon>Eukaryota</taxon>
        <taxon>Metazoa</taxon>
        <taxon>Porifera</taxon>
        <taxon>Demospongiae</taxon>
        <taxon>Heteroscleromorpha</taxon>
        <taxon>Haplosclerida</taxon>
        <taxon>Niphatidae</taxon>
        <taxon>Amphimedon</taxon>
    </lineage>
</organism>
<dbReference type="KEGG" id="aqu:109580971"/>
<dbReference type="PROSITE" id="PS50038">
    <property type="entry name" value="FZ"/>
    <property type="match status" value="1"/>
</dbReference>
<feature type="transmembrane region" description="Helical" evidence="8">
    <location>
        <begin position="411"/>
        <end position="430"/>
    </location>
</feature>
<dbReference type="Gene3D" id="1.20.1070.10">
    <property type="entry name" value="Rhodopsin 7-helix transmembrane proteins"/>
    <property type="match status" value="1"/>
</dbReference>
<comment type="caution">
    <text evidence="6">Lacks conserved residue(s) required for the propagation of feature annotation.</text>
</comment>
<evidence type="ECO:0000313" key="11">
    <source>
        <dbReference type="EnsemblMetazoa" id="Aqu2.1.36209_001"/>
    </source>
</evidence>